<protein>
    <recommendedName>
        <fullName evidence="9">1-deoxy-D-xylulose 5-phosphate reductoisomerase</fullName>
        <shortName evidence="9">DXP reductoisomerase</shortName>
        <ecNumber evidence="9">1.1.1.267</ecNumber>
    </recommendedName>
    <alternativeName>
        <fullName evidence="9">1-deoxyxylulose-5-phosphate reductoisomerase</fullName>
    </alternativeName>
    <alternativeName>
        <fullName evidence="9">2-C-methyl-D-erythritol 4-phosphate synthase</fullName>
    </alternativeName>
</protein>
<evidence type="ECO:0000259" key="10">
    <source>
        <dbReference type="Pfam" id="PF02670"/>
    </source>
</evidence>
<name>A0A8I1MXF5_THIA3</name>
<feature type="binding site" evidence="9">
    <location>
        <position position="12"/>
    </location>
    <ligand>
        <name>NADPH</name>
        <dbReference type="ChEBI" id="CHEBI:57783"/>
    </ligand>
</feature>
<reference evidence="13" key="1">
    <citation type="submission" date="2021-02" db="EMBL/GenBank/DDBJ databases">
        <title>Thiocyanate and organic carbon inputs drive convergent selection for specific autotrophic Afipia and Thiobacillus strains within complex microbiomes.</title>
        <authorList>
            <person name="Huddy R.J."/>
            <person name="Sachdeva R."/>
            <person name="Kadzinga F."/>
            <person name="Kantor R.S."/>
            <person name="Harrison S.T.L."/>
            <person name="Banfield J.F."/>
        </authorList>
    </citation>
    <scope>NUCLEOTIDE SEQUENCE</scope>
    <source>
        <strain evidence="13">SCN18_13_7_16_R3_B_64_19</strain>
    </source>
</reference>
<dbReference type="PANTHER" id="PTHR30525">
    <property type="entry name" value="1-DEOXY-D-XYLULOSE 5-PHOSPHATE REDUCTOISOMERASE"/>
    <property type="match status" value="1"/>
</dbReference>
<feature type="domain" description="DXP reductoisomerase C-terminal" evidence="12">
    <location>
        <begin position="264"/>
        <end position="379"/>
    </location>
</feature>
<feature type="binding site" evidence="9">
    <location>
        <position position="220"/>
    </location>
    <ligand>
        <name>1-deoxy-D-xylulose 5-phosphate</name>
        <dbReference type="ChEBI" id="CHEBI:57792"/>
    </ligand>
</feature>
<keyword evidence="13" id="KW-0413">Isomerase</keyword>
<evidence type="ECO:0000256" key="8">
    <source>
        <dbReference type="ARBA" id="ARBA00048543"/>
    </source>
</evidence>
<dbReference type="InterPro" id="IPR026877">
    <property type="entry name" value="DXPR_C"/>
</dbReference>
<comment type="pathway">
    <text evidence="1 9">Isoprenoid biosynthesis; isopentenyl diphosphate biosynthesis via DXP pathway; isopentenyl diphosphate from 1-deoxy-D-xylulose 5-phosphate: step 1/6.</text>
</comment>
<dbReference type="SUPFAM" id="SSF69055">
    <property type="entry name" value="1-deoxy-D-xylulose-5-phosphate reductoisomerase, C-terminal domain"/>
    <property type="match status" value="1"/>
</dbReference>
<feature type="binding site" evidence="9">
    <location>
        <position position="202"/>
    </location>
    <ligand>
        <name>1-deoxy-D-xylulose 5-phosphate</name>
        <dbReference type="ChEBI" id="CHEBI:57792"/>
    </ligand>
</feature>
<dbReference type="SUPFAM" id="SSF51735">
    <property type="entry name" value="NAD(P)-binding Rossmann-fold domains"/>
    <property type="match status" value="1"/>
</dbReference>
<keyword evidence="3 9" id="KW-0479">Metal-binding</keyword>
<dbReference type="AlphaFoldDB" id="A0A8I1MXF5"/>
<feature type="binding site" evidence="9">
    <location>
        <position position="11"/>
    </location>
    <ligand>
        <name>NADPH</name>
        <dbReference type="ChEBI" id="CHEBI:57783"/>
    </ligand>
</feature>
<feature type="domain" description="1-deoxy-D-xylulose 5-phosphate reductoisomerase N-terminal" evidence="10">
    <location>
        <begin position="4"/>
        <end position="132"/>
    </location>
</feature>
<sequence>MKSVTILGSTGSIGANTLAVLALHPEQFRVFALAAHSNADKLFAQCLEFRPNYAVLGSAQGASSLQQRLRAEHCPTEVLSGPRALDDVAAAPEVDLVMAAIVGAAGLSASLAAARAGKRLLLANKESLVVAGDLLLQALAQGGGDLIPIDSEHSAIQQSLPDDRSRWQADVRNIVLTASGGPFRQRAAHTLQAVTPTEACAHPNWSMGAKISVDSATMMNKALEVIEAHYLFGMRPEQIEVLIHPQSIVHSMVNYHDGSVIAQLGQPDMRTPIAYGLSHPARMASGAPWLDLARVGRLDFEQPDPQRFPGLALAFEALRMPVGACAVLNAANEVAVDAFLHQRIRFTDIHRINADLLASAQFACCDSLEALAELDVQTRLQAQQRVAQLSPSGRGGAALLA</sequence>
<comment type="caution">
    <text evidence="13">The sequence shown here is derived from an EMBL/GenBank/DDBJ whole genome shotgun (WGS) entry which is preliminary data.</text>
</comment>
<dbReference type="Gene3D" id="1.10.1740.10">
    <property type="match status" value="1"/>
</dbReference>
<evidence type="ECO:0000256" key="7">
    <source>
        <dbReference type="ARBA" id="ARBA00023229"/>
    </source>
</evidence>
<dbReference type="GO" id="GO:0051484">
    <property type="term" value="P:isopentenyl diphosphate biosynthetic process, methylerythritol 4-phosphate pathway involved in terpenoid biosynthetic process"/>
    <property type="evidence" value="ECO:0007669"/>
    <property type="project" value="TreeGrafter"/>
</dbReference>
<dbReference type="InterPro" id="IPR003821">
    <property type="entry name" value="DXP_reductoisomerase"/>
</dbReference>
<dbReference type="GO" id="GO:0016853">
    <property type="term" value="F:isomerase activity"/>
    <property type="evidence" value="ECO:0007669"/>
    <property type="project" value="UniProtKB-KW"/>
</dbReference>
<feature type="binding site" evidence="9">
    <location>
        <position position="179"/>
    </location>
    <ligand>
        <name>1-deoxy-D-xylulose 5-phosphate</name>
        <dbReference type="ChEBI" id="CHEBI:57792"/>
    </ligand>
</feature>
<dbReference type="UniPathway" id="UPA00056">
    <property type="reaction ID" value="UER00092"/>
</dbReference>
<evidence type="ECO:0000256" key="5">
    <source>
        <dbReference type="ARBA" id="ARBA00023002"/>
    </source>
</evidence>
<feature type="binding site" evidence="9">
    <location>
        <position position="215"/>
    </location>
    <ligand>
        <name>1-deoxy-D-xylulose 5-phosphate</name>
        <dbReference type="ChEBI" id="CHEBI:57792"/>
    </ligand>
</feature>
<dbReference type="NCBIfam" id="NF009114">
    <property type="entry name" value="PRK12464.1"/>
    <property type="match status" value="1"/>
</dbReference>
<feature type="binding site" evidence="9">
    <location>
        <position position="125"/>
    </location>
    <ligand>
        <name>1-deoxy-D-xylulose 5-phosphate</name>
        <dbReference type="ChEBI" id="CHEBI:57792"/>
    </ligand>
</feature>
<comment type="function">
    <text evidence="9">Catalyzes the NADPH-dependent rearrangement and reduction of 1-deoxy-D-xylulose-5-phosphate (DXP) to 2-C-methyl-D-erythritol 4-phosphate (MEP).</text>
</comment>
<dbReference type="RefSeq" id="WP_276730768.1">
    <property type="nucleotide sequence ID" value="NZ_JAFKMR010000020.1"/>
</dbReference>
<keyword evidence="7 9" id="KW-0414">Isoprene biosynthesis</keyword>
<feature type="binding site" evidence="9">
    <location>
        <position position="152"/>
    </location>
    <ligand>
        <name>Mn(2+)</name>
        <dbReference type="ChEBI" id="CHEBI:29035"/>
    </ligand>
</feature>
<keyword evidence="5 9" id="KW-0560">Oxidoreductase</keyword>
<organism evidence="13 14">
    <name type="scientific">Thiomonas arsenitoxydans (strain DSM 22701 / CIP 110005 / 3As)</name>
    <dbReference type="NCBI Taxonomy" id="426114"/>
    <lineage>
        <taxon>Bacteria</taxon>
        <taxon>Pseudomonadati</taxon>
        <taxon>Pseudomonadota</taxon>
        <taxon>Betaproteobacteria</taxon>
        <taxon>Burkholderiales</taxon>
        <taxon>Thiomonas</taxon>
    </lineage>
</organism>
<dbReference type="InterPro" id="IPR036169">
    <property type="entry name" value="DXPR_C_sf"/>
</dbReference>
<evidence type="ECO:0000259" key="11">
    <source>
        <dbReference type="Pfam" id="PF08436"/>
    </source>
</evidence>
<feature type="binding site" evidence="9">
    <location>
        <position position="224"/>
    </location>
    <ligand>
        <name>Mn(2+)</name>
        <dbReference type="ChEBI" id="CHEBI:29035"/>
    </ligand>
</feature>
<comment type="cofactor">
    <cofactor evidence="9">
        <name>Mg(2+)</name>
        <dbReference type="ChEBI" id="CHEBI:18420"/>
    </cofactor>
    <cofactor evidence="9">
        <name>Mn(2+)</name>
        <dbReference type="ChEBI" id="CHEBI:29035"/>
    </cofactor>
</comment>
<feature type="domain" description="1-deoxy-D-xylulose 5-phosphate reductoisomerase C-terminal" evidence="11">
    <location>
        <begin position="146"/>
        <end position="232"/>
    </location>
</feature>
<dbReference type="InterPro" id="IPR013644">
    <property type="entry name" value="DXP_reductoisomerase_C"/>
</dbReference>
<dbReference type="GO" id="GO:0070402">
    <property type="term" value="F:NADPH binding"/>
    <property type="evidence" value="ECO:0007669"/>
    <property type="project" value="InterPro"/>
</dbReference>
<dbReference type="SUPFAM" id="SSF55347">
    <property type="entry name" value="Glyceraldehyde-3-phosphate dehydrogenase-like, C-terminal domain"/>
    <property type="match status" value="1"/>
</dbReference>
<dbReference type="EMBL" id="JAFKMR010000020">
    <property type="protein sequence ID" value="MBN8744760.1"/>
    <property type="molecule type" value="Genomic_DNA"/>
</dbReference>
<dbReference type="NCBIfam" id="NF003938">
    <property type="entry name" value="PRK05447.1-1"/>
    <property type="match status" value="1"/>
</dbReference>
<feature type="binding site" evidence="9">
    <location>
        <position position="152"/>
    </location>
    <ligand>
        <name>1-deoxy-D-xylulose 5-phosphate</name>
        <dbReference type="ChEBI" id="CHEBI:57792"/>
    </ligand>
</feature>
<keyword evidence="9" id="KW-0460">Magnesium</keyword>
<feature type="binding site" evidence="9">
    <location>
        <position position="126"/>
    </location>
    <ligand>
        <name>NADPH</name>
        <dbReference type="ChEBI" id="CHEBI:57783"/>
    </ligand>
</feature>
<dbReference type="PANTHER" id="PTHR30525:SF0">
    <property type="entry name" value="1-DEOXY-D-XYLULOSE 5-PHOSPHATE REDUCTOISOMERASE, CHLOROPLASTIC"/>
    <property type="match status" value="1"/>
</dbReference>
<evidence type="ECO:0000256" key="2">
    <source>
        <dbReference type="ARBA" id="ARBA00006825"/>
    </source>
</evidence>
<dbReference type="HAMAP" id="MF_00183">
    <property type="entry name" value="DXP_reductoisom"/>
    <property type="match status" value="1"/>
</dbReference>
<feature type="binding site" evidence="9">
    <location>
        <position position="150"/>
    </location>
    <ligand>
        <name>Mn(2+)</name>
        <dbReference type="ChEBI" id="CHEBI:29035"/>
    </ligand>
</feature>
<feature type="binding site" evidence="9">
    <location>
        <position position="38"/>
    </location>
    <ligand>
        <name>NADPH</name>
        <dbReference type="ChEBI" id="CHEBI:57783"/>
    </ligand>
</feature>
<dbReference type="PIRSF" id="PIRSF006205">
    <property type="entry name" value="Dxp_reductismrs"/>
    <property type="match status" value="1"/>
</dbReference>
<evidence type="ECO:0000313" key="14">
    <source>
        <dbReference type="Proteomes" id="UP000664800"/>
    </source>
</evidence>
<dbReference type="Proteomes" id="UP000664800">
    <property type="component" value="Unassembled WGS sequence"/>
</dbReference>
<feature type="binding site" evidence="9">
    <location>
        <position position="151"/>
    </location>
    <ligand>
        <name>1-deoxy-D-xylulose 5-phosphate</name>
        <dbReference type="ChEBI" id="CHEBI:57792"/>
    </ligand>
</feature>
<evidence type="ECO:0000256" key="6">
    <source>
        <dbReference type="ARBA" id="ARBA00023211"/>
    </source>
</evidence>
<dbReference type="EC" id="1.1.1.267" evidence="9"/>
<dbReference type="Pfam" id="PF02670">
    <property type="entry name" value="DXP_reductoisom"/>
    <property type="match status" value="1"/>
</dbReference>
<evidence type="ECO:0000256" key="9">
    <source>
        <dbReference type="HAMAP-Rule" id="MF_00183"/>
    </source>
</evidence>
<keyword evidence="6 9" id="KW-0464">Manganese</keyword>
<dbReference type="InterPro" id="IPR013512">
    <property type="entry name" value="DXP_reductoisomerase_N"/>
</dbReference>
<evidence type="ECO:0000256" key="1">
    <source>
        <dbReference type="ARBA" id="ARBA00005094"/>
    </source>
</evidence>
<accession>A0A8I1MXF5</accession>
<feature type="binding site" evidence="9">
    <location>
        <position position="208"/>
    </location>
    <ligand>
        <name>NADPH</name>
        <dbReference type="ChEBI" id="CHEBI:57783"/>
    </ligand>
</feature>
<dbReference type="Pfam" id="PF13288">
    <property type="entry name" value="DXPR_C"/>
    <property type="match status" value="1"/>
</dbReference>
<gene>
    <name evidence="9" type="primary">dxr</name>
    <name evidence="13" type="ORF">J0I24_10690</name>
</gene>
<dbReference type="FunFam" id="3.40.50.720:FF:000045">
    <property type="entry name" value="1-deoxy-D-xylulose 5-phosphate reductoisomerase"/>
    <property type="match status" value="1"/>
</dbReference>
<dbReference type="Pfam" id="PF08436">
    <property type="entry name" value="DXP_redisom_C"/>
    <property type="match status" value="1"/>
</dbReference>
<dbReference type="NCBIfam" id="TIGR00243">
    <property type="entry name" value="Dxr"/>
    <property type="match status" value="1"/>
</dbReference>
<comment type="catalytic activity">
    <reaction evidence="8">
        <text>2-C-methyl-D-erythritol 4-phosphate + NADP(+) = 1-deoxy-D-xylulose 5-phosphate + NADPH + H(+)</text>
        <dbReference type="Rhea" id="RHEA:13717"/>
        <dbReference type="ChEBI" id="CHEBI:15378"/>
        <dbReference type="ChEBI" id="CHEBI:57783"/>
        <dbReference type="ChEBI" id="CHEBI:57792"/>
        <dbReference type="ChEBI" id="CHEBI:58262"/>
        <dbReference type="ChEBI" id="CHEBI:58349"/>
        <dbReference type="EC" id="1.1.1.267"/>
    </reaction>
    <physiologicalReaction direction="right-to-left" evidence="8">
        <dbReference type="Rhea" id="RHEA:13719"/>
    </physiologicalReaction>
</comment>
<feature type="binding site" evidence="9">
    <location>
        <position position="10"/>
    </location>
    <ligand>
        <name>NADPH</name>
        <dbReference type="ChEBI" id="CHEBI:57783"/>
    </ligand>
</feature>
<evidence type="ECO:0000259" key="12">
    <source>
        <dbReference type="Pfam" id="PF13288"/>
    </source>
</evidence>
<keyword evidence="4 9" id="KW-0521">NADP</keyword>
<comment type="similarity">
    <text evidence="2 9">Belongs to the DXR family.</text>
</comment>
<dbReference type="Gene3D" id="3.40.50.720">
    <property type="entry name" value="NAD(P)-binding Rossmann-like Domain"/>
    <property type="match status" value="1"/>
</dbReference>
<feature type="binding site" evidence="9">
    <location>
        <position position="221"/>
    </location>
    <ligand>
        <name>1-deoxy-D-xylulose 5-phosphate</name>
        <dbReference type="ChEBI" id="CHEBI:57792"/>
    </ligand>
</feature>
<dbReference type="InterPro" id="IPR036291">
    <property type="entry name" value="NAD(P)-bd_dom_sf"/>
</dbReference>
<feature type="binding site" evidence="9">
    <location>
        <position position="124"/>
    </location>
    <ligand>
        <name>NADPH</name>
        <dbReference type="ChEBI" id="CHEBI:57783"/>
    </ligand>
</feature>
<proteinExistence type="inferred from homology"/>
<feature type="binding site" evidence="9">
    <location>
        <position position="224"/>
    </location>
    <ligand>
        <name>1-deoxy-D-xylulose 5-phosphate</name>
        <dbReference type="ChEBI" id="CHEBI:57792"/>
    </ligand>
</feature>
<feature type="binding site" evidence="9">
    <location>
        <position position="13"/>
    </location>
    <ligand>
        <name>NADPH</name>
        <dbReference type="ChEBI" id="CHEBI:57783"/>
    </ligand>
</feature>
<evidence type="ECO:0000256" key="4">
    <source>
        <dbReference type="ARBA" id="ARBA00022857"/>
    </source>
</evidence>
<evidence type="ECO:0000313" key="13">
    <source>
        <dbReference type="EMBL" id="MBN8744760.1"/>
    </source>
</evidence>
<evidence type="ECO:0000256" key="3">
    <source>
        <dbReference type="ARBA" id="ARBA00022723"/>
    </source>
</evidence>
<dbReference type="GO" id="GO:0030604">
    <property type="term" value="F:1-deoxy-D-xylulose-5-phosphate reductoisomerase activity"/>
    <property type="evidence" value="ECO:0007669"/>
    <property type="project" value="UniProtKB-UniRule"/>
</dbReference>
<comment type="caution">
    <text evidence="9">Lacks conserved residue(s) required for the propagation of feature annotation.</text>
</comment>
<dbReference type="GO" id="GO:0030145">
    <property type="term" value="F:manganese ion binding"/>
    <property type="evidence" value="ECO:0007669"/>
    <property type="project" value="TreeGrafter"/>
</dbReference>